<sequence length="77" mass="8570">MSHKSIAHSSHHSSAPCIADKRADAAADLAAKEVEYEVLLEEETKGKDTTETVAISRDAFYEMLVARKKKVLSMRKH</sequence>
<comment type="caution">
    <text evidence="1">The sequence shown here is derived from an EMBL/GenBank/DDBJ whole genome shotgun (WGS) entry which is preliminary data.</text>
</comment>
<accession>A0AAD7R2M6</accession>
<name>A0AAD7R2M6_9TELE</name>
<dbReference type="EMBL" id="JAINUG010001238">
    <property type="protein sequence ID" value="KAJ8358010.1"/>
    <property type="molecule type" value="Genomic_DNA"/>
</dbReference>
<reference evidence="1" key="1">
    <citation type="journal article" date="2023" name="Science">
        <title>Genome structures resolve the early diversification of teleost fishes.</title>
        <authorList>
            <person name="Parey E."/>
            <person name="Louis A."/>
            <person name="Montfort J."/>
            <person name="Bouchez O."/>
            <person name="Roques C."/>
            <person name="Iampietro C."/>
            <person name="Lluch J."/>
            <person name="Castinel A."/>
            <person name="Donnadieu C."/>
            <person name="Desvignes T."/>
            <person name="Floi Bucao C."/>
            <person name="Jouanno E."/>
            <person name="Wen M."/>
            <person name="Mejri S."/>
            <person name="Dirks R."/>
            <person name="Jansen H."/>
            <person name="Henkel C."/>
            <person name="Chen W.J."/>
            <person name="Zahm M."/>
            <person name="Cabau C."/>
            <person name="Klopp C."/>
            <person name="Thompson A.W."/>
            <person name="Robinson-Rechavi M."/>
            <person name="Braasch I."/>
            <person name="Lecointre G."/>
            <person name="Bobe J."/>
            <person name="Postlethwait J.H."/>
            <person name="Berthelot C."/>
            <person name="Roest Crollius H."/>
            <person name="Guiguen Y."/>
        </authorList>
    </citation>
    <scope>NUCLEOTIDE SEQUENCE</scope>
    <source>
        <strain evidence="1">NC1722</strain>
    </source>
</reference>
<proteinExistence type="predicted"/>
<protein>
    <submittedName>
        <fullName evidence="1">Uncharacterized protein</fullName>
    </submittedName>
</protein>
<organism evidence="1 2">
    <name type="scientific">Aldrovandia affinis</name>
    <dbReference type="NCBI Taxonomy" id="143900"/>
    <lineage>
        <taxon>Eukaryota</taxon>
        <taxon>Metazoa</taxon>
        <taxon>Chordata</taxon>
        <taxon>Craniata</taxon>
        <taxon>Vertebrata</taxon>
        <taxon>Euteleostomi</taxon>
        <taxon>Actinopterygii</taxon>
        <taxon>Neopterygii</taxon>
        <taxon>Teleostei</taxon>
        <taxon>Notacanthiformes</taxon>
        <taxon>Halosauridae</taxon>
        <taxon>Aldrovandia</taxon>
    </lineage>
</organism>
<evidence type="ECO:0000313" key="1">
    <source>
        <dbReference type="EMBL" id="KAJ8358010.1"/>
    </source>
</evidence>
<gene>
    <name evidence="1" type="ORF">AAFF_G00043580</name>
</gene>
<dbReference type="Proteomes" id="UP001221898">
    <property type="component" value="Unassembled WGS sequence"/>
</dbReference>
<keyword evidence="2" id="KW-1185">Reference proteome</keyword>
<evidence type="ECO:0000313" key="2">
    <source>
        <dbReference type="Proteomes" id="UP001221898"/>
    </source>
</evidence>
<dbReference type="AlphaFoldDB" id="A0AAD7R2M6"/>